<sequence length="98" mass="10660">IADGIQYLDLPRFAYSDLKPVNTLIAYDMIPKLSDLGTTGSIAPPKLFLGEQYTFIMGMTLSLGIIACMMLKGYNPKLTDEYVLNKAHGDENGGGQSL</sequence>
<dbReference type="SUPFAM" id="SSF56112">
    <property type="entry name" value="Protein kinase-like (PK-like)"/>
    <property type="match status" value="1"/>
</dbReference>
<feature type="non-terminal residue" evidence="3">
    <location>
        <position position="98"/>
    </location>
</feature>
<accession>A0AAD4H0Q8</accession>
<dbReference type="GO" id="GO:0004672">
    <property type="term" value="F:protein kinase activity"/>
    <property type="evidence" value="ECO:0007669"/>
    <property type="project" value="InterPro"/>
</dbReference>
<dbReference type="EMBL" id="JAAAIL010003097">
    <property type="protein sequence ID" value="KAG0252484.1"/>
    <property type="molecule type" value="Genomic_DNA"/>
</dbReference>
<keyword evidence="1" id="KW-0472">Membrane</keyword>
<name>A0AAD4H0Q8_9FUNG</name>
<dbReference type="InterPro" id="IPR008271">
    <property type="entry name" value="Ser/Thr_kinase_AS"/>
</dbReference>
<feature type="transmembrane region" description="Helical" evidence="1">
    <location>
        <begin position="53"/>
        <end position="71"/>
    </location>
</feature>
<protein>
    <recommendedName>
        <fullName evidence="2">Protein kinase domain-containing protein</fullName>
    </recommendedName>
</protein>
<dbReference type="PROSITE" id="PS00108">
    <property type="entry name" value="PROTEIN_KINASE_ST"/>
    <property type="match status" value="1"/>
</dbReference>
<gene>
    <name evidence="3" type="ORF">BGZ95_006612</name>
</gene>
<evidence type="ECO:0000259" key="2">
    <source>
        <dbReference type="PROSITE" id="PS50011"/>
    </source>
</evidence>
<keyword evidence="1" id="KW-0812">Transmembrane</keyword>
<proteinExistence type="predicted"/>
<dbReference type="Proteomes" id="UP001194580">
    <property type="component" value="Unassembled WGS sequence"/>
</dbReference>
<comment type="caution">
    <text evidence="3">The sequence shown here is derived from an EMBL/GenBank/DDBJ whole genome shotgun (WGS) entry which is preliminary data.</text>
</comment>
<dbReference type="InterPro" id="IPR000719">
    <property type="entry name" value="Prot_kinase_dom"/>
</dbReference>
<dbReference type="PROSITE" id="PS50011">
    <property type="entry name" value="PROTEIN_KINASE_DOM"/>
    <property type="match status" value="1"/>
</dbReference>
<dbReference type="AlphaFoldDB" id="A0AAD4H0Q8"/>
<organism evidence="3 4">
    <name type="scientific">Linnemannia exigua</name>
    <dbReference type="NCBI Taxonomy" id="604196"/>
    <lineage>
        <taxon>Eukaryota</taxon>
        <taxon>Fungi</taxon>
        <taxon>Fungi incertae sedis</taxon>
        <taxon>Mucoromycota</taxon>
        <taxon>Mortierellomycotina</taxon>
        <taxon>Mortierellomycetes</taxon>
        <taxon>Mortierellales</taxon>
        <taxon>Mortierellaceae</taxon>
        <taxon>Linnemannia</taxon>
    </lineage>
</organism>
<evidence type="ECO:0000313" key="3">
    <source>
        <dbReference type="EMBL" id="KAG0252484.1"/>
    </source>
</evidence>
<dbReference type="GO" id="GO:0005524">
    <property type="term" value="F:ATP binding"/>
    <property type="evidence" value="ECO:0007669"/>
    <property type="project" value="InterPro"/>
</dbReference>
<keyword evidence="4" id="KW-1185">Reference proteome</keyword>
<reference evidence="3" key="1">
    <citation type="journal article" date="2020" name="Fungal Divers.">
        <title>Resolving the Mortierellaceae phylogeny through synthesis of multi-gene phylogenetics and phylogenomics.</title>
        <authorList>
            <person name="Vandepol N."/>
            <person name="Liber J."/>
            <person name="Desiro A."/>
            <person name="Na H."/>
            <person name="Kennedy M."/>
            <person name="Barry K."/>
            <person name="Grigoriev I.V."/>
            <person name="Miller A.N."/>
            <person name="O'Donnell K."/>
            <person name="Stajich J.E."/>
            <person name="Bonito G."/>
        </authorList>
    </citation>
    <scope>NUCLEOTIDE SEQUENCE</scope>
    <source>
        <strain evidence="3">NRRL 28262</strain>
    </source>
</reference>
<feature type="domain" description="Protein kinase" evidence="2">
    <location>
        <begin position="1"/>
        <end position="98"/>
    </location>
</feature>
<evidence type="ECO:0000256" key="1">
    <source>
        <dbReference type="SAM" id="Phobius"/>
    </source>
</evidence>
<dbReference type="InterPro" id="IPR011009">
    <property type="entry name" value="Kinase-like_dom_sf"/>
</dbReference>
<dbReference type="Gene3D" id="1.10.510.10">
    <property type="entry name" value="Transferase(Phosphotransferase) domain 1"/>
    <property type="match status" value="1"/>
</dbReference>
<keyword evidence="1" id="KW-1133">Transmembrane helix</keyword>
<evidence type="ECO:0000313" key="4">
    <source>
        <dbReference type="Proteomes" id="UP001194580"/>
    </source>
</evidence>